<feature type="domain" description="Reverse transcriptase" evidence="1">
    <location>
        <begin position="236"/>
        <end position="361"/>
    </location>
</feature>
<protein>
    <recommendedName>
        <fullName evidence="1">Reverse transcriptase domain-containing protein</fullName>
    </recommendedName>
</protein>
<dbReference type="PANTHER" id="PTHR19446">
    <property type="entry name" value="REVERSE TRANSCRIPTASES"/>
    <property type="match status" value="1"/>
</dbReference>
<name>A0A4Y9XMK6_9APHY</name>
<dbReference type="Pfam" id="PF00078">
    <property type="entry name" value="RVT_1"/>
    <property type="match status" value="1"/>
</dbReference>
<reference evidence="2 3" key="1">
    <citation type="submission" date="2019-01" db="EMBL/GenBank/DDBJ databases">
        <title>Genome sequencing of the rare red list fungi Fomitopsis rosea.</title>
        <authorList>
            <person name="Buettner E."/>
            <person name="Kellner H."/>
        </authorList>
    </citation>
    <scope>NUCLEOTIDE SEQUENCE [LARGE SCALE GENOMIC DNA]</scope>
    <source>
        <strain evidence="2 3">DSM 105464</strain>
    </source>
</reference>
<dbReference type="Proteomes" id="UP000298390">
    <property type="component" value="Unassembled WGS sequence"/>
</dbReference>
<dbReference type="InterPro" id="IPR000477">
    <property type="entry name" value="RT_dom"/>
</dbReference>
<sequence length="375" mass="42928">MKNKSPKLEAAIRKLTKEVDRIQALPSYITDHKLLTDTEVLLDRIVQLEKKRYQYIRDATTARYALNAETITKYWSSINREKRPRDVIYSLKKPSDQEYTTRSDDMAELTRNYHNDLQQQDVEKTISDTRCTSITRAKDALETKLDTSDANGLKEAITANDIAYALKKAQSGKASGLDGIPYELWQTLYNGKVQDEDEDTDFNGIDLLKLVYNDIRLFGVVEETDFADGWMCPIYKKQDRRDVSNYRPITVLNTDYKLYTRILTSRLASVVKKIVHPNQAGFIPGRHITDHTQTCKTLVDFAEATEVNGVIVALDQEKAYDKIRHDYLWEILEAAGIPKSFIDQIKSLYKHAKTIVIINGESSSPFNPAPYANQN</sequence>
<dbReference type="EMBL" id="SEKV01001220">
    <property type="protein sequence ID" value="TFY51320.1"/>
    <property type="molecule type" value="Genomic_DNA"/>
</dbReference>
<evidence type="ECO:0000259" key="1">
    <source>
        <dbReference type="Pfam" id="PF00078"/>
    </source>
</evidence>
<dbReference type="SUPFAM" id="SSF56672">
    <property type="entry name" value="DNA/RNA polymerases"/>
    <property type="match status" value="1"/>
</dbReference>
<organism evidence="2 3">
    <name type="scientific">Rhodofomes roseus</name>
    <dbReference type="NCBI Taxonomy" id="34475"/>
    <lineage>
        <taxon>Eukaryota</taxon>
        <taxon>Fungi</taxon>
        <taxon>Dikarya</taxon>
        <taxon>Basidiomycota</taxon>
        <taxon>Agaricomycotina</taxon>
        <taxon>Agaricomycetes</taxon>
        <taxon>Polyporales</taxon>
        <taxon>Rhodofomes</taxon>
    </lineage>
</organism>
<comment type="caution">
    <text evidence="2">The sequence shown here is derived from an EMBL/GenBank/DDBJ whole genome shotgun (WGS) entry which is preliminary data.</text>
</comment>
<dbReference type="CDD" id="cd01650">
    <property type="entry name" value="RT_nLTR_like"/>
    <property type="match status" value="1"/>
</dbReference>
<evidence type="ECO:0000313" key="2">
    <source>
        <dbReference type="EMBL" id="TFY51320.1"/>
    </source>
</evidence>
<dbReference type="STRING" id="34475.A0A4Y9XMK6"/>
<gene>
    <name evidence="2" type="ORF">EVJ58_g10631</name>
</gene>
<dbReference type="AlphaFoldDB" id="A0A4Y9XMK6"/>
<dbReference type="InterPro" id="IPR043502">
    <property type="entry name" value="DNA/RNA_pol_sf"/>
</dbReference>
<proteinExistence type="predicted"/>
<evidence type="ECO:0000313" key="3">
    <source>
        <dbReference type="Proteomes" id="UP000298390"/>
    </source>
</evidence>
<accession>A0A4Y9XMK6</accession>